<protein>
    <recommendedName>
        <fullName evidence="4">B box-type domain-containing protein</fullName>
    </recommendedName>
</protein>
<proteinExistence type="predicted"/>
<dbReference type="InterPro" id="IPR047153">
    <property type="entry name" value="TRIM45/56/19-like"/>
</dbReference>
<keyword evidence="1" id="KW-0479">Metal-binding</keyword>
<evidence type="ECO:0000256" key="2">
    <source>
        <dbReference type="SAM" id="Coils"/>
    </source>
</evidence>
<feature type="coiled-coil region" evidence="2">
    <location>
        <begin position="66"/>
        <end position="147"/>
    </location>
</feature>
<organism evidence="5 6">
    <name type="scientific">Batillaria attramentaria</name>
    <dbReference type="NCBI Taxonomy" id="370345"/>
    <lineage>
        <taxon>Eukaryota</taxon>
        <taxon>Metazoa</taxon>
        <taxon>Spiralia</taxon>
        <taxon>Lophotrochozoa</taxon>
        <taxon>Mollusca</taxon>
        <taxon>Gastropoda</taxon>
        <taxon>Caenogastropoda</taxon>
        <taxon>Sorbeoconcha</taxon>
        <taxon>Cerithioidea</taxon>
        <taxon>Batillariidae</taxon>
        <taxon>Batillaria</taxon>
    </lineage>
</organism>
<dbReference type="PANTHER" id="PTHR25462:SF296">
    <property type="entry name" value="MEIOTIC P26, ISOFORM F"/>
    <property type="match status" value="1"/>
</dbReference>
<dbReference type="SMART" id="SM00336">
    <property type="entry name" value="BBOX"/>
    <property type="match status" value="1"/>
</dbReference>
<keyword evidence="2" id="KW-0175">Coiled coil</keyword>
<feature type="region of interest" description="Disordered" evidence="3">
    <location>
        <begin position="539"/>
        <end position="657"/>
    </location>
</feature>
<dbReference type="Pfam" id="PF00643">
    <property type="entry name" value="zf-B_box"/>
    <property type="match status" value="1"/>
</dbReference>
<feature type="non-terminal residue" evidence="5">
    <location>
        <position position="1296"/>
    </location>
</feature>
<accession>A0ABD0KY86</accession>
<evidence type="ECO:0000259" key="4">
    <source>
        <dbReference type="PROSITE" id="PS50119"/>
    </source>
</evidence>
<feature type="domain" description="B box-type" evidence="4">
    <location>
        <begin position="3"/>
        <end position="44"/>
    </location>
</feature>
<name>A0ABD0KY86_9CAEN</name>
<dbReference type="Pfam" id="PF00791">
    <property type="entry name" value="ZU5"/>
    <property type="match status" value="1"/>
</dbReference>
<dbReference type="InterPro" id="IPR000315">
    <property type="entry name" value="Znf_B-box"/>
</dbReference>
<feature type="region of interest" description="Disordered" evidence="3">
    <location>
        <begin position="1036"/>
        <end position="1102"/>
    </location>
</feature>
<reference evidence="5 6" key="1">
    <citation type="journal article" date="2023" name="Sci. Data">
        <title>Genome assembly of the Korean intertidal mud-creeper Batillaria attramentaria.</title>
        <authorList>
            <person name="Patra A.K."/>
            <person name="Ho P.T."/>
            <person name="Jun S."/>
            <person name="Lee S.J."/>
            <person name="Kim Y."/>
            <person name="Won Y.J."/>
        </authorList>
    </citation>
    <scope>NUCLEOTIDE SEQUENCE [LARGE SCALE GENOMIC DNA]</scope>
    <source>
        <strain evidence="5">Wonlab-2016</strain>
    </source>
</reference>
<sequence length="1296" mass="145252">MEATKGRCQYHQEERLRFVCTQCDQIICRDCKMTKHEGHETDDISSVAGKARVKISLQCSQLQTGIHIIQSQRREAETSLQRLEDSVKESATIVNEKSDLLMNKITHARNDKLEAVNEIANEERKKLVKFVEELKRKEVDLERLEHVKTNVLMSQSDLQLIDFVKTQKPENQLTCRDLLVSDVNYGVQVAITRANDFDRDEDIKRFFGEPVLAQTDKKHPSMAILQEFRCSDDVSSHVKAISSRDGIVSVIYSEKKTNTTEQYVLVFDTRTETDLMRKKTTENETVQVAMRGTASLLLYPVLLGNGPEKPFAFEVHTRTTSVDRNTNKEGFPVFSLKHSKHKGMFRVCEKMASADASWRKLFRICMDHDPIAICSDNFGQHFAVIQRQAGSNTSYSVALFRKPRSVRFAVFQPTIKGFLPSAICFFTVCFEKVLLVADQANDKIYVVKFAELDKGVSENENEKQNEYIDKAGELCTGCPWLQAPTALTVDESGILWIGCKGGVILKCVPTSELRTYHKTNAQSGSDAESPYDMAYPEELHETERKTPVSCRNTSVPRYTELPSSKMNERPVPTALPPQQPTGRSSCSQPDGHDPAMPTTVSEDSLSQNAYNTPLNNKAALLSTPETESKAQDSSVEDRTSPCNTQPEAARGQRADSPDQIIQDYENYDEAASPDTDKGMFHFKRSQHCSSADSCAPPSYESSREIGIHAEESMRAAHAGNPESPESDTIGRLSGAADHQQEPCRTSRTNRNDKHDLSQPISDENWQGVYRVSQGGEMFHLASDVSLWIPPGAVGEEDVNICTIVRSDSAFIRQKLMQKIELLECERVASPLAEFWVGHEYHFKQAVQITLPHCLPRDFDLRQVTVYRMSHTSDGTPLVTEVRYIVQFLAAASNSDHQEKKCEMRTIPYEQSAYFQLLVQGGFLVVNTDHMSLYVCTYKDYNGPVLAEMPCTSALETTSQLSHPFLKRSVTNVTESPYVTFPFRLCSPSSLTPSAQPEQIVHVPVASAHGTSSWSPASCVLQSPGRAFQMHEVSQSSVSTVTAERIPAQGRGSVSSTPKRGQLAPQPQPDQNTLQMGPTKLLENPEARGGASEAEESGERGACRNQMMTLQPRQIETIARVLNLADDLDELRSRYADDETYKKDLINRCLKNDQDERLPLLLSLAFDVPQLRDNHETAPTVSMTRQSEVADGELATSCSSQGGQDICIREHSFFRACDRDVNEEHSRECSKISRKSVTVRPDFSLLEEGRYCKEPCSYRDQDTSRPTADFIKCDRRQKIVSGGTARRFNYPQDLAGD</sequence>
<feature type="compositionally biased region" description="Basic and acidic residues" evidence="3">
    <location>
        <begin position="626"/>
        <end position="639"/>
    </location>
</feature>
<dbReference type="PANTHER" id="PTHR25462">
    <property type="entry name" value="BONUS, ISOFORM C-RELATED"/>
    <property type="match status" value="1"/>
</dbReference>
<dbReference type="Gene3D" id="3.30.160.60">
    <property type="entry name" value="Classic Zinc Finger"/>
    <property type="match status" value="1"/>
</dbReference>
<evidence type="ECO:0000313" key="5">
    <source>
        <dbReference type="EMBL" id="KAK7491785.1"/>
    </source>
</evidence>
<feature type="region of interest" description="Disordered" evidence="3">
    <location>
        <begin position="713"/>
        <end position="761"/>
    </location>
</feature>
<evidence type="ECO:0000313" key="6">
    <source>
        <dbReference type="Proteomes" id="UP001519460"/>
    </source>
</evidence>
<dbReference type="SUPFAM" id="SSF57845">
    <property type="entry name" value="B-box zinc-binding domain"/>
    <property type="match status" value="1"/>
</dbReference>
<dbReference type="EMBL" id="JACVVK020000111">
    <property type="protein sequence ID" value="KAK7491785.1"/>
    <property type="molecule type" value="Genomic_DNA"/>
</dbReference>
<dbReference type="InterPro" id="IPR000906">
    <property type="entry name" value="ZU5_dom"/>
</dbReference>
<keyword evidence="1" id="KW-0862">Zinc</keyword>
<dbReference type="PROSITE" id="PS50119">
    <property type="entry name" value="ZF_BBOX"/>
    <property type="match status" value="1"/>
</dbReference>
<evidence type="ECO:0000256" key="3">
    <source>
        <dbReference type="SAM" id="MobiDB-lite"/>
    </source>
</evidence>
<dbReference type="Gene3D" id="2.60.220.30">
    <property type="match status" value="1"/>
</dbReference>
<dbReference type="GO" id="GO:0008270">
    <property type="term" value="F:zinc ion binding"/>
    <property type="evidence" value="ECO:0007669"/>
    <property type="project" value="UniProtKB-KW"/>
</dbReference>
<comment type="caution">
    <text evidence="5">The sequence shown here is derived from an EMBL/GenBank/DDBJ whole genome shotgun (WGS) entry which is preliminary data.</text>
</comment>
<gene>
    <name evidence="5" type="ORF">BaRGS_00017041</name>
</gene>
<evidence type="ECO:0000256" key="1">
    <source>
        <dbReference type="PROSITE-ProRule" id="PRU00024"/>
    </source>
</evidence>
<keyword evidence="1" id="KW-0863">Zinc-finger</keyword>
<dbReference type="Proteomes" id="UP001519460">
    <property type="component" value="Unassembled WGS sequence"/>
</dbReference>
<keyword evidence="6" id="KW-1185">Reference proteome</keyword>
<feature type="compositionally biased region" description="Polar residues" evidence="3">
    <location>
        <begin position="598"/>
        <end position="615"/>
    </location>
</feature>
<feature type="compositionally biased region" description="Polar residues" evidence="3">
    <location>
        <begin position="549"/>
        <end position="565"/>
    </location>
</feature>